<dbReference type="AlphaFoldDB" id="A0A914DVW7"/>
<organism evidence="1 2">
    <name type="scientific">Acrobeloides nanus</name>
    <dbReference type="NCBI Taxonomy" id="290746"/>
    <lineage>
        <taxon>Eukaryota</taxon>
        <taxon>Metazoa</taxon>
        <taxon>Ecdysozoa</taxon>
        <taxon>Nematoda</taxon>
        <taxon>Chromadorea</taxon>
        <taxon>Rhabditida</taxon>
        <taxon>Tylenchina</taxon>
        <taxon>Cephalobomorpha</taxon>
        <taxon>Cephaloboidea</taxon>
        <taxon>Cephalobidae</taxon>
        <taxon>Acrobeloides</taxon>
    </lineage>
</organism>
<dbReference type="WBParaSite" id="ACRNAN_scaffold4207.g14049.t1">
    <property type="protein sequence ID" value="ACRNAN_scaffold4207.g14049.t1"/>
    <property type="gene ID" value="ACRNAN_scaffold4207.g14049"/>
</dbReference>
<evidence type="ECO:0000313" key="2">
    <source>
        <dbReference type="WBParaSite" id="ACRNAN_scaffold4207.g14049.t1"/>
    </source>
</evidence>
<name>A0A914DVW7_9BILA</name>
<keyword evidence="1" id="KW-1185">Reference proteome</keyword>
<dbReference type="Proteomes" id="UP000887540">
    <property type="component" value="Unplaced"/>
</dbReference>
<evidence type="ECO:0000313" key="1">
    <source>
        <dbReference type="Proteomes" id="UP000887540"/>
    </source>
</evidence>
<proteinExistence type="predicted"/>
<protein>
    <submittedName>
        <fullName evidence="2">Uncharacterized protein</fullName>
    </submittedName>
</protein>
<sequence>MNYAWHASQYNFMNESANNNTNDEMRISFEEFFHAIPNDTLSMAYFLTDLADHKWNQSRFVQNMINNTDLFADIINRTPGQGSS</sequence>
<reference evidence="2" key="1">
    <citation type="submission" date="2022-11" db="UniProtKB">
        <authorList>
            <consortium name="WormBaseParasite"/>
        </authorList>
    </citation>
    <scope>IDENTIFICATION</scope>
</reference>
<accession>A0A914DVW7</accession>